<feature type="region of interest" description="Disordered" evidence="1">
    <location>
        <begin position="1"/>
        <end position="55"/>
    </location>
</feature>
<reference evidence="2 3" key="1">
    <citation type="journal article" date="2015" name="Proc. Natl. Acad. Sci. U.S.A.">
        <title>The resurrection genome of Boea hygrometrica: A blueprint for survival of dehydration.</title>
        <authorList>
            <person name="Xiao L."/>
            <person name="Yang G."/>
            <person name="Zhang L."/>
            <person name="Yang X."/>
            <person name="Zhao S."/>
            <person name="Ji Z."/>
            <person name="Zhou Q."/>
            <person name="Hu M."/>
            <person name="Wang Y."/>
            <person name="Chen M."/>
            <person name="Xu Y."/>
            <person name="Jin H."/>
            <person name="Xiao X."/>
            <person name="Hu G."/>
            <person name="Bao F."/>
            <person name="Hu Y."/>
            <person name="Wan P."/>
            <person name="Li L."/>
            <person name="Deng X."/>
            <person name="Kuang T."/>
            <person name="Xiang C."/>
            <person name="Zhu J.K."/>
            <person name="Oliver M.J."/>
            <person name="He Y."/>
        </authorList>
    </citation>
    <scope>NUCLEOTIDE SEQUENCE [LARGE SCALE GENOMIC DNA]</scope>
    <source>
        <strain evidence="3">cv. XS01</strain>
    </source>
</reference>
<dbReference type="AlphaFoldDB" id="A0A2Z7CU34"/>
<dbReference type="Proteomes" id="UP000250235">
    <property type="component" value="Unassembled WGS sequence"/>
</dbReference>
<organism evidence="2 3">
    <name type="scientific">Dorcoceras hygrometricum</name>
    <dbReference type="NCBI Taxonomy" id="472368"/>
    <lineage>
        <taxon>Eukaryota</taxon>
        <taxon>Viridiplantae</taxon>
        <taxon>Streptophyta</taxon>
        <taxon>Embryophyta</taxon>
        <taxon>Tracheophyta</taxon>
        <taxon>Spermatophyta</taxon>
        <taxon>Magnoliopsida</taxon>
        <taxon>eudicotyledons</taxon>
        <taxon>Gunneridae</taxon>
        <taxon>Pentapetalae</taxon>
        <taxon>asterids</taxon>
        <taxon>lamiids</taxon>
        <taxon>Lamiales</taxon>
        <taxon>Gesneriaceae</taxon>
        <taxon>Didymocarpoideae</taxon>
        <taxon>Trichosporeae</taxon>
        <taxon>Loxocarpinae</taxon>
        <taxon>Dorcoceras</taxon>
    </lineage>
</organism>
<proteinExistence type="predicted"/>
<feature type="compositionally biased region" description="Polar residues" evidence="1">
    <location>
        <begin position="27"/>
        <end position="39"/>
    </location>
</feature>
<name>A0A2Z7CU34_9LAMI</name>
<feature type="compositionally biased region" description="Polar residues" evidence="1">
    <location>
        <begin position="117"/>
        <end position="131"/>
    </location>
</feature>
<evidence type="ECO:0000313" key="2">
    <source>
        <dbReference type="EMBL" id="KZV50600.1"/>
    </source>
</evidence>
<evidence type="ECO:0000313" key="3">
    <source>
        <dbReference type="Proteomes" id="UP000250235"/>
    </source>
</evidence>
<feature type="region of interest" description="Disordered" evidence="1">
    <location>
        <begin position="84"/>
        <end position="131"/>
    </location>
</feature>
<gene>
    <name evidence="2" type="ORF">F511_17187</name>
</gene>
<protein>
    <submittedName>
        <fullName evidence="2">Uncharacterized protein</fullName>
    </submittedName>
</protein>
<feature type="compositionally biased region" description="Polar residues" evidence="1">
    <location>
        <begin position="100"/>
        <end position="109"/>
    </location>
</feature>
<keyword evidence="3" id="KW-1185">Reference proteome</keyword>
<dbReference type="EMBL" id="KQ992370">
    <property type="protein sequence ID" value="KZV50600.1"/>
    <property type="molecule type" value="Genomic_DNA"/>
</dbReference>
<evidence type="ECO:0000256" key="1">
    <source>
        <dbReference type="SAM" id="MobiDB-lite"/>
    </source>
</evidence>
<sequence length="131" mass="13883">MRFRPWTGLGVDPAVQPLKGQFPRGTGRSQAPSRQQAGSGSAAVPTLLTSDNSSVNTIEQPDLAQIISATQADIPVMTTERKASICTEESDTEGAADSPFGSNDSSSQDILIKDSTHVPTLHSSVEFQKIQ</sequence>
<accession>A0A2Z7CU34</accession>